<dbReference type="InterPro" id="IPR036259">
    <property type="entry name" value="MFS_trans_sf"/>
</dbReference>
<feature type="transmembrane region" description="Helical" evidence="9">
    <location>
        <begin position="134"/>
        <end position="154"/>
    </location>
</feature>
<dbReference type="GO" id="GO:0032217">
    <property type="term" value="F:riboflavin transmembrane transporter activity"/>
    <property type="evidence" value="ECO:0007669"/>
    <property type="project" value="UniProtKB-UniRule"/>
</dbReference>
<evidence type="ECO:0000256" key="3">
    <source>
        <dbReference type="ARBA" id="ARBA00006366"/>
    </source>
</evidence>
<name>A0ABD2WPC6_9HYME</name>
<evidence type="ECO:0000256" key="8">
    <source>
        <dbReference type="ARBA" id="ARBA00023136"/>
    </source>
</evidence>
<feature type="transmembrane region" description="Helical" evidence="9">
    <location>
        <begin position="438"/>
        <end position="461"/>
    </location>
</feature>
<dbReference type="Pfam" id="PF06237">
    <property type="entry name" value="SLC52_ribofla_tr"/>
    <property type="match status" value="1"/>
</dbReference>
<evidence type="ECO:0000256" key="2">
    <source>
        <dbReference type="ARBA" id="ARBA00004651"/>
    </source>
</evidence>
<feature type="transmembrane region" description="Helical" evidence="9">
    <location>
        <begin position="473"/>
        <end position="495"/>
    </location>
</feature>
<feature type="transmembrane region" description="Helical" evidence="9">
    <location>
        <begin position="62"/>
        <end position="82"/>
    </location>
</feature>
<keyword evidence="5 9" id="KW-1003">Cell membrane</keyword>
<dbReference type="GO" id="GO:0005886">
    <property type="term" value="C:plasma membrane"/>
    <property type="evidence" value="ECO:0007669"/>
    <property type="project" value="UniProtKB-SubCell"/>
</dbReference>
<dbReference type="EMBL" id="JBJJXI010000088">
    <property type="protein sequence ID" value="KAL3394795.1"/>
    <property type="molecule type" value="Genomic_DNA"/>
</dbReference>
<feature type="region of interest" description="Disordered" evidence="10">
    <location>
        <begin position="1"/>
        <end position="34"/>
    </location>
</feature>
<dbReference type="InterPro" id="IPR009357">
    <property type="entry name" value="Riboflavin_transptr"/>
</dbReference>
<dbReference type="PANTHER" id="PTHR12929">
    <property type="entry name" value="SOLUTE CARRIER FAMILY 52"/>
    <property type="match status" value="1"/>
</dbReference>
<keyword evidence="7 9" id="KW-1133">Transmembrane helix</keyword>
<accession>A0ABD2WPC6</accession>
<dbReference type="AlphaFoldDB" id="A0ABD2WPC6"/>
<keyword evidence="4 9" id="KW-0813">Transport</keyword>
<evidence type="ECO:0000313" key="12">
    <source>
        <dbReference type="Proteomes" id="UP001627154"/>
    </source>
</evidence>
<feature type="transmembrane region" description="Helical" evidence="9">
    <location>
        <begin position="345"/>
        <end position="365"/>
    </location>
</feature>
<evidence type="ECO:0000256" key="6">
    <source>
        <dbReference type="ARBA" id="ARBA00022692"/>
    </source>
</evidence>
<comment type="catalytic activity">
    <reaction evidence="1 9">
        <text>riboflavin(in) = riboflavin(out)</text>
        <dbReference type="Rhea" id="RHEA:35015"/>
        <dbReference type="ChEBI" id="CHEBI:57986"/>
    </reaction>
</comment>
<dbReference type="Proteomes" id="UP001627154">
    <property type="component" value="Unassembled WGS sequence"/>
</dbReference>
<dbReference type="Gene3D" id="1.20.1250.20">
    <property type="entry name" value="MFS general substrate transporter like domains"/>
    <property type="match status" value="1"/>
</dbReference>
<feature type="transmembrane region" description="Helical" evidence="9">
    <location>
        <begin position="166"/>
        <end position="187"/>
    </location>
</feature>
<dbReference type="PANTHER" id="PTHR12929:SF10">
    <property type="entry name" value="RIBOFLAVIN TRANSPORTER"/>
    <property type="match status" value="1"/>
</dbReference>
<keyword evidence="6 9" id="KW-0812">Transmembrane</keyword>
<sequence>MITGKSEDANYGKADAKHENRRSDGVESSTTSDCEEERLMLHENDAMAQTVTMNSTVPNRSWPSILVHLLILLFGNAAWIGINGIFIQLPTILKTAPEGMKLSAYLAGMVQAANVVPILYSLFRRSFVQLKESLCIYTMLAVGSLVMGLTAFLYNKTSSIGQENYSIALLVLTFFVASIGCTSSVLFMPYLRNFKEVYLMSYFIGEGLSGLLPSIVALVQGINENSSNCNNSSIDSEQETSSQRFSTQAYFLFIFSCMLLSVIAFFLLEHLDSIKIEKLPTNASCRDTENVPSEESTSVLAKSSTSEGNSEHKHVCVNVLQETSNVEISNNECEQTFGQLSVKDIFLYVLLGGICMLGHGLLLGIQPYSCSPYGDIVYHLTMIFSQISNPTACLLTMWFTVRSRKIINFLAIVILALSCYVSYLAFSSPHPPLQQSLIGKILVIISWIFLMGIISFLKLTITSVFRKKSEKSLFRVGVVMQTGSACGAVLSLIIINANILQEFNPCSSN</sequence>
<gene>
    <name evidence="11" type="ORF">TKK_011072</name>
</gene>
<evidence type="ECO:0000313" key="11">
    <source>
        <dbReference type="EMBL" id="KAL3394795.1"/>
    </source>
</evidence>
<feature type="transmembrane region" description="Helical" evidence="9">
    <location>
        <begin position="406"/>
        <end position="426"/>
    </location>
</feature>
<feature type="transmembrane region" description="Helical" evidence="9">
    <location>
        <begin position="199"/>
        <end position="222"/>
    </location>
</feature>
<feature type="transmembrane region" description="Helical" evidence="9">
    <location>
        <begin position="249"/>
        <end position="268"/>
    </location>
</feature>
<reference evidence="11 12" key="1">
    <citation type="journal article" date="2024" name="bioRxiv">
        <title>A reference genome for Trichogramma kaykai: A tiny desert-dwelling parasitoid wasp with competing sex-ratio distorters.</title>
        <authorList>
            <person name="Culotta J."/>
            <person name="Lindsey A.R."/>
        </authorList>
    </citation>
    <scope>NUCLEOTIDE SEQUENCE [LARGE SCALE GENOMIC DNA]</scope>
    <source>
        <strain evidence="11 12">KSX58</strain>
    </source>
</reference>
<comment type="subcellular location">
    <subcellularLocation>
        <location evidence="2 9">Cell membrane</location>
        <topology evidence="2 9">Multi-pass membrane protein</topology>
    </subcellularLocation>
</comment>
<dbReference type="SUPFAM" id="SSF103473">
    <property type="entry name" value="MFS general substrate transporter"/>
    <property type="match status" value="1"/>
</dbReference>
<evidence type="ECO:0000256" key="5">
    <source>
        <dbReference type="ARBA" id="ARBA00022475"/>
    </source>
</evidence>
<proteinExistence type="inferred from homology"/>
<protein>
    <recommendedName>
        <fullName evidence="9">Riboflavin transporter</fullName>
    </recommendedName>
</protein>
<feature type="compositionally biased region" description="Basic and acidic residues" evidence="10">
    <location>
        <begin position="1"/>
        <end position="25"/>
    </location>
</feature>
<keyword evidence="12" id="KW-1185">Reference proteome</keyword>
<evidence type="ECO:0000256" key="1">
    <source>
        <dbReference type="ARBA" id="ARBA00000215"/>
    </source>
</evidence>
<comment type="similarity">
    <text evidence="3 9">Belongs to the riboflavin transporter family.</text>
</comment>
<organism evidence="11 12">
    <name type="scientific">Trichogramma kaykai</name>
    <dbReference type="NCBI Taxonomy" id="54128"/>
    <lineage>
        <taxon>Eukaryota</taxon>
        <taxon>Metazoa</taxon>
        <taxon>Ecdysozoa</taxon>
        <taxon>Arthropoda</taxon>
        <taxon>Hexapoda</taxon>
        <taxon>Insecta</taxon>
        <taxon>Pterygota</taxon>
        <taxon>Neoptera</taxon>
        <taxon>Endopterygota</taxon>
        <taxon>Hymenoptera</taxon>
        <taxon>Apocrita</taxon>
        <taxon>Proctotrupomorpha</taxon>
        <taxon>Chalcidoidea</taxon>
        <taxon>Trichogrammatidae</taxon>
        <taxon>Trichogramma</taxon>
    </lineage>
</organism>
<evidence type="ECO:0000256" key="10">
    <source>
        <dbReference type="SAM" id="MobiDB-lite"/>
    </source>
</evidence>
<feature type="transmembrane region" description="Helical" evidence="9">
    <location>
        <begin position="102"/>
        <end position="122"/>
    </location>
</feature>
<keyword evidence="8 9" id="KW-0472">Membrane</keyword>
<comment type="caution">
    <text evidence="11">The sequence shown here is derived from an EMBL/GenBank/DDBJ whole genome shotgun (WGS) entry which is preliminary data.</text>
</comment>
<evidence type="ECO:0000256" key="4">
    <source>
        <dbReference type="ARBA" id="ARBA00022448"/>
    </source>
</evidence>
<evidence type="ECO:0000256" key="9">
    <source>
        <dbReference type="RuleBase" id="RU368035"/>
    </source>
</evidence>
<comment type="function">
    <text evidence="9">Plasma membrane transporter mediating the uptake by cells of the water soluble vitamin B2/riboflavin that plays a key role in biochemical oxidation-reduction reactions of the carbohydrate, lipid, and amino acid metabolism.</text>
</comment>
<feature type="transmembrane region" description="Helical" evidence="9">
    <location>
        <begin position="377"/>
        <end position="399"/>
    </location>
</feature>
<evidence type="ECO:0000256" key="7">
    <source>
        <dbReference type="ARBA" id="ARBA00022989"/>
    </source>
</evidence>